<feature type="binding site" description="via carbamate group" evidence="8">
    <location>
        <position position="145"/>
    </location>
    <ligand>
        <name>Zn(2+)</name>
        <dbReference type="ChEBI" id="CHEBI:29105"/>
        <label>2</label>
    </ligand>
</feature>
<feature type="binding site" evidence="8">
    <location>
        <position position="181"/>
    </location>
    <ligand>
        <name>Zn(2+)</name>
        <dbReference type="ChEBI" id="CHEBI:29105"/>
        <label>2</label>
    </ligand>
</feature>
<evidence type="ECO:0000313" key="10">
    <source>
        <dbReference type="EMBL" id="MFC3831371.1"/>
    </source>
</evidence>
<evidence type="ECO:0000256" key="8">
    <source>
        <dbReference type="HAMAP-Rule" id="MF_01645"/>
    </source>
</evidence>
<protein>
    <recommendedName>
        <fullName evidence="8">Allantoinase</fullName>
        <ecNumber evidence="8">3.5.2.5</ecNumber>
    </recommendedName>
    <alternativeName>
        <fullName evidence="8">Allantoin-utilizing enzyme</fullName>
    </alternativeName>
</protein>
<comment type="PTM">
    <text evidence="8">Carboxylation allows a single lysine to coordinate two zinc ions.</text>
</comment>
<reference evidence="11" key="1">
    <citation type="journal article" date="2019" name="Int. J. Syst. Evol. Microbiol.">
        <title>The Global Catalogue of Microorganisms (GCM) 10K type strain sequencing project: providing services to taxonomists for standard genome sequencing and annotation.</title>
        <authorList>
            <consortium name="The Broad Institute Genomics Platform"/>
            <consortium name="The Broad Institute Genome Sequencing Center for Infectious Disease"/>
            <person name="Wu L."/>
            <person name="Ma J."/>
        </authorList>
    </citation>
    <scope>NUCLEOTIDE SEQUENCE [LARGE SCALE GENOMIC DNA]</scope>
    <source>
        <strain evidence="11">CCTCC AB 2017081</strain>
    </source>
</reference>
<feature type="binding site" evidence="8">
    <location>
        <position position="310"/>
    </location>
    <ligand>
        <name>Zn(2+)</name>
        <dbReference type="ChEBI" id="CHEBI:29105"/>
        <label>1</label>
    </ligand>
</feature>
<dbReference type="Proteomes" id="UP001595803">
    <property type="component" value="Unassembled WGS sequence"/>
</dbReference>
<dbReference type="PROSITE" id="PS00482">
    <property type="entry name" value="DIHYDROOROTASE_1"/>
    <property type="match status" value="1"/>
</dbReference>
<feature type="binding site" evidence="8">
    <location>
        <position position="60"/>
    </location>
    <ligand>
        <name>Zn(2+)</name>
        <dbReference type="ChEBI" id="CHEBI:29105"/>
        <label>1</label>
    </ligand>
</feature>
<comment type="cofactor">
    <cofactor evidence="8">
        <name>Zn(2+)</name>
        <dbReference type="ChEBI" id="CHEBI:29105"/>
    </cofactor>
    <text evidence="8">Binds 2 Zn(2+) ions per subunit.</text>
</comment>
<keyword evidence="11" id="KW-1185">Reference proteome</keyword>
<evidence type="ECO:0000256" key="1">
    <source>
        <dbReference type="ARBA" id="ARBA00002368"/>
    </source>
</evidence>
<dbReference type="InterPro" id="IPR006680">
    <property type="entry name" value="Amidohydro-rel"/>
</dbReference>
<sequence length="452" mass="48767">MSFDTIVRGAQVVTPDGVRRLDIGIADGVIVELGEELTGGAEVDATGLHVFPGVVDAHVHLNEPGRTEWEGFETGTRALAAGGATTFLDMPLNSSPPLLSRERFDEKRALGEAKSRLDFGLWGGLTPLNLGELDDLADAGVIGFKAFMSNSGLDEFPAVDDVTLYEGMRTAARLGLVVGTHAESDDFTRRLTQTARAEGKRGVRDYLASRPVVTELEAVGRALLFAQETGAALHLVHLSSGAAVAMAAEWKARGVDVTVETCPHYLHFTDEDVERMGAALKCAPPLRPRSVQDDLWRHVLNGDVDTIGSDHSPAPPDMKTSDDFFALWGGISGAQSTLNVLLDGGHHRRGLPLELVAALSALNPARRFRLPGKGRVEVGADADLALVKLDEAFTLTDLHDRWQQNPYRGETFRGRVHATYLRGRKIYGQGVFDDSVRGRLVRPVGASEGRNA</sequence>
<dbReference type="Gene3D" id="3.20.20.140">
    <property type="entry name" value="Metal-dependent hydrolases"/>
    <property type="match status" value="1"/>
</dbReference>
<comment type="subunit">
    <text evidence="3 8">Homotetramer.</text>
</comment>
<feature type="binding site" evidence="8">
    <location>
        <position position="237"/>
    </location>
    <ligand>
        <name>Zn(2+)</name>
        <dbReference type="ChEBI" id="CHEBI:29105"/>
        <label>2</label>
    </ligand>
</feature>
<proteinExistence type="inferred from homology"/>
<comment type="function">
    <text evidence="8">Catalyzes the conversion of allantoin (5-ureidohydantoin) to allantoic acid by hydrolytic cleavage of the five-member hydantoin ring.</text>
</comment>
<dbReference type="InterPro" id="IPR017593">
    <property type="entry name" value="Allantoinase"/>
</dbReference>
<dbReference type="EC" id="3.5.2.5" evidence="8"/>
<evidence type="ECO:0000256" key="5">
    <source>
        <dbReference type="ARBA" id="ARBA00022723"/>
    </source>
</evidence>
<evidence type="ECO:0000256" key="2">
    <source>
        <dbReference type="ARBA" id="ARBA00010286"/>
    </source>
</evidence>
<evidence type="ECO:0000256" key="3">
    <source>
        <dbReference type="ARBA" id="ARBA00011881"/>
    </source>
</evidence>
<dbReference type="NCBIfam" id="TIGR03178">
    <property type="entry name" value="allantoinase"/>
    <property type="match status" value="1"/>
</dbReference>
<feature type="domain" description="Amidohydrolase-related" evidence="9">
    <location>
        <begin position="50"/>
        <end position="424"/>
    </location>
</feature>
<dbReference type="EMBL" id="JBHRZG010000001">
    <property type="protein sequence ID" value="MFC3831371.1"/>
    <property type="molecule type" value="Genomic_DNA"/>
</dbReference>
<dbReference type="InterPro" id="IPR047604">
    <property type="entry name" value="Allantoinase_bact"/>
</dbReference>
<name>A0ABV7Z529_9DEIO</name>
<evidence type="ECO:0000256" key="4">
    <source>
        <dbReference type="ARBA" id="ARBA00022631"/>
    </source>
</evidence>
<organism evidence="10 11">
    <name type="scientific">Deinococcus rufus</name>
    <dbReference type="NCBI Taxonomy" id="2136097"/>
    <lineage>
        <taxon>Bacteria</taxon>
        <taxon>Thermotogati</taxon>
        <taxon>Deinococcota</taxon>
        <taxon>Deinococci</taxon>
        <taxon>Deinococcales</taxon>
        <taxon>Deinococcaceae</taxon>
        <taxon>Deinococcus</taxon>
    </lineage>
</organism>
<keyword evidence="4 8" id="KW-0659">Purine metabolism</keyword>
<accession>A0ABV7Z529</accession>
<dbReference type="InterPro" id="IPR032466">
    <property type="entry name" value="Metal_Hydrolase"/>
</dbReference>
<keyword evidence="7 8" id="KW-0862">Zinc</keyword>
<evidence type="ECO:0000256" key="6">
    <source>
        <dbReference type="ARBA" id="ARBA00022801"/>
    </source>
</evidence>
<comment type="function">
    <text evidence="1">Catalyzes the reversible cyclization of carbamoyl aspartate to dihydroorotate.</text>
</comment>
<dbReference type="GO" id="GO:0004038">
    <property type="term" value="F:allantoinase activity"/>
    <property type="evidence" value="ECO:0007669"/>
    <property type="project" value="UniProtKB-EC"/>
</dbReference>
<dbReference type="InterPro" id="IPR050138">
    <property type="entry name" value="DHOase/Allantoinase_Hydrolase"/>
</dbReference>
<dbReference type="RefSeq" id="WP_322473155.1">
    <property type="nucleotide sequence ID" value="NZ_JBHRZG010000001.1"/>
</dbReference>
<evidence type="ECO:0000259" key="9">
    <source>
        <dbReference type="Pfam" id="PF01979"/>
    </source>
</evidence>
<dbReference type="SUPFAM" id="SSF51338">
    <property type="entry name" value="Composite domain of metallo-dependent hydrolases"/>
    <property type="match status" value="1"/>
</dbReference>
<dbReference type="Pfam" id="PF01979">
    <property type="entry name" value="Amidohydro_1"/>
    <property type="match status" value="1"/>
</dbReference>
<keyword evidence="6 8" id="KW-0378">Hydrolase</keyword>
<dbReference type="HAMAP" id="MF_01645">
    <property type="entry name" value="Hydantoinase"/>
    <property type="match status" value="1"/>
</dbReference>
<dbReference type="InterPro" id="IPR011059">
    <property type="entry name" value="Metal-dep_hydrolase_composite"/>
</dbReference>
<feature type="binding site" description="via carbamate group" evidence="8">
    <location>
        <position position="145"/>
    </location>
    <ligand>
        <name>Zn(2+)</name>
        <dbReference type="ChEBI" id="CHEBI:29105"/>
        <label>1</label>
    </ligand>
</feature>
<comment type="similarity">
    <text evidence="2">Belongs to the metallo-dependent hydrolases superfamily. DHOase family. Class I DHOase subfamily.</text>
</comment>
<comment type="pathway">
    <text evidence="8">Nitrogen metabolism; (S)-allantoin degradation; allantoate from (S)-allantoin: step 1/1.</text>
</comment>
<comment type="caution">
    <text evidence="10">The sequence shown here is derived from an EMBL/GenBank/DDBJ whole genome shotgun (WGS) entry which is preliminary data.</text>
</comment>
<dbReference type="InterPro" id="IPR002195">
    <property type="entry name" value="Dihydroorotase_CS"/>
</dbReference>
<evidence type="ECO:0000313" key="11">
    <source>
        <dbReference type="Proteomes" id="UP001595803"/>
    </source>
</evidence>
<comment type="catalytic activity">
    <reaction evidence="8">
        <text>(S)-allantoin + H2O = allantoate + H(+)</text>
        <dbReference type="Rhea" id="RHEA:17029"/>
        <dbReference type="ChEBI" id="CHEBI:15377"/>
        <dbReference type="ChEBI" id="CHEBI:15378"/>
        <dbReference type="ChEBI" id="CHEBI:15678"/>
        <dbReference type="ChEBI" id="CHEBI:17536"/>
        <dbReference type="EC" id="3.5.2.5"/>
    </reaction>
</comment>
<evidence type="ECO:0000256" key="7">
    <source>
        <dbReference type="ARBA" id="ARBA00022833"/>
    </source>
</evidence>
<dbReference type="NCBIfam" id="NF004839">
    <property type="entry name" value="PRK06189.1"/>
    <property type="match status" value="1"/>
</dbReference>
<dbReference type="PANTHER" id="PTHR43668:SF4">
    <property type="entry name" value="ALLANTOINASE"/>
    <property type="match status" value="1"/>
</dbReference>
<dbReference type="SUPFAM" id="SSF51556">
    <property type="entry name" value="Metallo-dependent hydrolases"/>
    <property type="match status" value="1"/>
</dbReference>
<comment type="similarity">
    <text evidence="8">Belongs to the metallo-dependent hydrolases superfamily. Allantoinase family.</text>
</comment>
<feature type="modified residue" description="N6-carboxylysine" evidence="8">
    <location>
        <position position="145"/>
    </location>
</feature>
<gene>
    <name evidence="8" type="primary">allB</name>
    <name evidence="10" type="ORF">ACFOSB_00665</name>
</gene>
<dbReference type="PANTHER" id="PTHR43668">
    <property type="entry name" value="ALLANTOINASE"/>
    <property type="match status" value="1"/>
</dbReference>
<keyword evidence="5 8" id="KW-0479">Metal-binding</keyword>
<feature type="binding site" evidence="8">
    <location>
        <position position="58"/>
    </location>
    <ligand>
        <name>Zn(2+)</name>
        <dbReference type="ChEBI" id="CHEBI:29105"/>
        <label>1</label>
    </ligand>
</feature>